<dbReference type="Gene3D" id="2.40.160.20">
    <property type="match status" value="1"/>
</dbReference>
<reference evidence="5 7" key="2">
    <citation type="submission" date="2018-10" db="EMBL/GenBank/DDBJ databases">
        <title>Bradyrhizobium sp. nov., effective nodules isolated from peanut in China.</title>
        <authorList>
            <person name="Li Y."/>
        </authorList>
    </citation>
    <scope>NUCLEOTIDE SEQUENCE [LARGE SCALE GENOMIC DNA]</scope>
    <source>
        <strain evidence="5 7">CCBAU 53426</strain>
    </source>
</reference>
<evidence type="ECO:0000313" key="5">
    <source>
        <dbReference type="EMBL" id="RXH15816.1"/>
    </source>
</evidence>
<evidence type="ECO:0000259" key="3">
    <source>
        <dbReference type="Pfam" id="PF13505"/>
    </source>
</evidence>
<dbReference type="AlphaFoldDB" id="A0AAE6CAU2"/>
<evidence type="ECO:0000256" key="1">
    <source>
        <dbReference type="ARBA" id="ARBA00022729"/>
    </source>
</evidence>
<evidence type="ECO:0000313" key="6">
    <source>
        <dbReference type="Proteomes" id="UP000288972"/>
    </source>
</evidence>
<protein>
    <submittedName>
        <fullName evidence="4">Porin family protein</fullName>
    </submittedName>
</protein>
<dbReference type="KEGG" id="bgz:XH91_29680"/>
<feature type="domain" description="Outer membrane protein beta-barrel" evidence="3">
    <location>
        <begin position="56"/>
        <end position="254"/>
    </location>
</feature>
<organism evidence="4 6">
    <name type="scientific">Bradyrhizobium guangzhouense</name>
    <dbReference type="NCBI Taxonomy" id="1325095"/>
    <lineage>
        <taxon>Bacteria</taxon>
        <taxon>Pseudomonadati</taxon>
        <taxon>Pseudomonadota</taxon>
        <taxon>Alphaproteobacteria</taxon>
        <taxon>Hyphomicrobiales</taxon>
        <taxon>Nitrobacteraceae</taxon>
        <taxon>Bradyrhizobium</taxon>
    </lineage>
</organism>
<evidence type="ECO:0000313" key="4">
    <source>
        <dbReference type="EMBL" id="QAU49119.1"/>
    </source>
</evidence>
<keyword evidence="1 2" id="KW-0732">Signal</keyword>
<accession>A0AAE6CAU2</accession>
<evidence type="ECO:0000313" key="7">
    <source>
        <dbReference type="Proteomes" id="UP000290401"/>
    </source>
</evidence>
<name>A0AAE6CAU2_9BRAD</name>
<dbReference type="SUPFAM" id="SSF56925">
    <property type="entry name" value="OMPA-like"/>
    <property type="match status" value="1"/>
</dbReference>
<dbReference type="Pfam" id="PF13505">
    <property type="entry name" value="OMP_b-brl"/>
    <property type="match status" value="1"/>
</dbReference>
<sequence length="298" mass="31714">MSFQNVRHLHFASPAIRTKPMRSVKSLLAAGAASLISSMAFAADMPIAAPPPMYAPPAPPADFGGWYLRGDIGMTNQSAKSIDSAASATFPTTTAGLGFDSSPLFDVGVGYRFNNWFRTDVTGQYRGKSNLHGSQSLALGPADVEANTYTGSKSEWVVMANAYVDLGTWWCVTPFIGAGVGGSYNQLSSFQDNGVRYTGGALSNSVTYFDTNGKWNFAWAAHAGLAYKVNPGFTVELAYSYMNLGDASPGNFRAFDGSISGPTTIKVKDITSNDIKLGVRWELNSPPAYVPPPLVTKG</sequence>
<reference evidence="4 6" key="1">
    <citation type="submission" date="2018-06" db="EMBL/GenBank/DDBJ databases">
        <title>Comparative genomics of rhizobia nodulating Arachis hypogaea in China.</title>
        <authorList>
            <person name="Li Y."/>
        </authorList>
    </citation>
    <scope>NUCLEOTIDE SEQUENCE [LARGE SCALE GENOMIC DNA]</scope>
    <source>
        <strain evidence="4 6">CCBAU 51670</strain>
    </source>
</reference>
<gene>
    <name evidence="5" type="ORF">EAS56_07245</name>
    <name evidence="4" type="ORF">XH91_29680</name>
</gene>
<dbReference type="EMBL" id="RDQZ01000004">
    <property type="protein sequence ID" value="RXH15816.1"/>
    <property type="molecule type" value="Genomic_DNA"/>
</dbReference>
<dbReference type="Proteomes" id="UP000290401">
    <property type="component" value="Unassembled WGS sequence"/>
</dbReference>
<evidence type="ECO:0000256" key="2">
    <source>
        <dbReference type="SAM" id="SignalP"/>
    </source>
</evidence>
<feature type="chain" id="PRO_5042126898" evidence="2">
    <location>
        <begin position="43"/>
        <end position="298"/>
    </location>
</feature>
<dbReference type="InterPro" id="IPR011250">
    <property type="entry name" value="OMP/PagP_B-barrel"/>
</dbReference>
<proteinExistence type="predicted"/>
<keyword evidence="7" id="KW-1185">Reference proteome</keyword>
<dbReference type="EMBL" id="CP030053">
    <property type="protein sequence ID" value="QAU49119.1"/>
    <property type="molecule type" value="Genomic_DNA"/>
</dbReference>
<dbReference type="InterPro" id="IPR027385">
    <property type="entry name" value="Beta-barrel_OMP"/>
</dbReference>
<dbReference type="Proteomes" id="UP000288972">
    <property type="component" value="Chromosome"/>
</dbReference>
<feature type="signal peptide" evidence="2">
    <location>
        <begin position="1"/>
        <end position="42"/>
    </location>
</feature>